<sequence length="301" mass="33314">MADQRETDRLSEVVAIGLNAIDNTVSTESRPGAIMEESVYNRTLRAFSRHRSAPGPSQRKKRGKIPKGLTFHLFLLAKSSEFLPPTTELDRLTRNGLGSPKHELPGLLETVTKKTSIDLSKTITDLEDLIISCYQRVPLGQIGFLLGRVNEGKRLEEIKPASLTNLKDILKKGKLWNSPASNINRDETISMNQYDTEIMNSDDNEPSTSLTSRQSTNVLMEPSRSATTETMSEAPVNEDNPLPSLASQRRPASRRTGCLGRTTRRAAARCRTNISNYAATYHRLPAGDGNAARSNLPLPMR</sequence>
<protein>
    <submittedName>
        <fullName evidence="2">Uncharacterized protein</fullName>
    </submittedName>
</protein>
<dbReference type="EMBL" id="CAJPWZ010001707">
    <property type="protein sequence ID" value="CAG2221927.1"/>
    <property type="molecule type" value="Genomic_DNA"/>
</dbReference>
<accession>A0A8S3SV58</accession>
<evidence type="ECO:0000256" key="1">
    <source>
        <dbReference type="SAM" id="MobiDB-lite"/>
    </source>
</evidence>
<organism evidence="2 3">
    <name type="scientific">Mytilus edulis</name>
    <name type="common">Blue mussel</name>
    <dbReference type="NCBI Taxonomy" id="6550"/>
    <lineage>
        <taxon>Eukaryota</taxon>
        <taxon>Metazoa</taxon>
        <taxon>Spiralia</taxon>
        <taxon>Lophotrochozoa</taxon>
        <taxon>Mollusca</taxon>
        <taxon>Bivalvia</taxon>
        <taxon>Autobranchia</taxon>
        <taxon>Pteriomorphia</taxon>
        <taxon>Mytilida</taxon>
        <taxon>Mytiloidea</taxon>
        <taxon>Mytilidae</taxon>
        <taxon>Mytilinae</taxon>
        <taxon>Mytilus</taxon>
    </lineage>
</organism>
<comment type="caution">
    <text evidence="2">The sequence shown here is derived from an EMBL/GenBank/DDBJ whole genome shotgun (WGS) entry which is preliminary data.</text>
</comment>
<keyword evidence="3" id="KW-1185">Reference proteome</keyword>
<name>A0A8S3SV58_MYTED</name>
<evidence type="ECO:0000313" key="3">
    <source>
        <dbReference type="Proteomes" id="UP000683360"/>
    </source>
</evidence>
<dbReference type="Proteomes" id="UP000683360">
    <property type="component" value="Unassembled WGS sequence"/>
</dbReference>
<reference evidence="2" key="1">
    <citation type="submission" date="2021-03" db="EMBL/GenBank/DDBJ databases">
        <authorList>
            <person name="Bekaert M."/>
        </authorList>
    </citation>
    <scope>NUCLEOTIDE SEQUENCE</scope>
</reference>
<dbReference type="AlphaFoldDB" id="A0A8S3SV58"/>
<gene>
    <name evidence="2" type="ORF">MEDL_35298</name>
</gene>
<dbReference type="OrthoDB" id="2384350at2759"/>
<feature type="region of interest" description="Disordered" evidence="1">
    <location>
        <begin position="198"/>
        <end position="255"/>
    </location>
</feature>
<feature type="compositionally biased region" description="Polar residues" evidence="1">
    <location>
        <begin position="206"/>
        <end position="231"/>
    </location>
</feature>
<evidence type="ECO:0000313" key="2">
    <source>
        <dbReference type="EMBL" id="CAG2221927.1"/>
    </source>
</evidence>
<proteinExistence type="predicted"/>